<dbReference type="RefSeq" id="WP_244751156.1">
    <property type="nucleotide sequence ID" value="NZ_CP095074.1"/>
</dbReference>
<reference evidence="1 2" key="1">
    <citation type="submission" date="2022-04" db="EMBL/GenBank/DDBJ databases">
        <title>Halobacillus sp. isolated from saltern.</title>
        <authorList>
            <person name="Won M."/>
            <person name="Lee C.-M."/>
            <person name="Woen H.-Y."/>
            <person name="Kwon S.-W."/>
        </authorList>
    </citation>
    <scope>NUCLEOTIDE SEQUENCE [LARGE SCALE GENOMIC DNA]</scope>
    <source>
        <strain evidence="1 2">SSTM10-2</strain>
    </source>
</reference>
<name>A0ABY4GUH9_9BACI</name>
<evidence type="ECO:0000313" key="2">
    <source>
        <dbReference type="Proteomes" id="UP000831880"/>
    </source>
</evidence>
<dbReference type="EMBL" id="CP095074">
    <property type="protein sequence ID" value="UOQ91545.1"/>
    <property type="molecule type" value="Genomic_DNA"/>
</dbReference>
<proteinExistence type="predicted"/>
<evidence type="ECO:0000313" key="1">
    <source>
        <dbReference type="EMBL" id="UOQ91545.1"/>
    </source>
</evidence>
<sequence>MPYKLISHGTKPPKELHHSGTDTLKIFHTFGDAIVMKDELNAITVDNVHWEVIPLSVEKEK</sequence>
<organism evidence="1 2">
    <name type="scientific">Halobacillus shinanisalinarum</name>
    <dbReference type="NCBI Taxonomy" id="2932258"/>
    <lineage>
        <taxon>Bacteria</taxon>
        <taxon>Bacillati</taxon>
        <taxon>Bacillota</taxon>
        <taxon>Bacilli</taxon>
        <taxon>Bacillales</taxon>
        <taxon>Bacillaceae</taxon>
        <taxon>Halobacillus</taxon>
    </lineage>
</organism>
<keyword evidence="2" id="KW-1185">Reference proteome</keyword>
<protein>
    <submittedName>
        <fullName evidence="1">Uncharacterized protein</fullName>
    </submittedName>
</protein>
<accession>A0ABY4GUH9</accession>
<gene>
    <name evidence="1" type="ORF">MUO14_13240</name>
</gene>
<dbReference type="Proteomes" id="UP000831880">
    <property type="component" value="Chromosome"/>
</dbReference>